<sequence length="158" mass="17547">MEREVVHLNVTEFGESLSPPKQLSLDSAHDLVTPHEQLGFYKDENITVVPLILAPLSNTLNENIVYTTPLEERRMHLSHLLDPTRSSLQEAAVLPNAARRQCHSFEKRVSKIFSPSTVVPFNGSLPSLCYIVKTKSHRGNLDNSKADALSIPRGGLLP</sequence>
<dbReference type="Proteomes" id="UP001168821">
    <property type="component" value="Unassembled WGS sequence"/>
</dbReference>
<accession>A0AA38LZP7</accession>
<evidence type="ECO:0000313" key="2">
    <source>
        <dbReference type="Proteomes" id="UP001168821"/>
    </source>
</evidence>
<dbReference type="EMBL" id="JALNTZ010003901">
    <property type="protein sequence ID" value="KAJ3615763.1"/>
    <property type="molecule type" value="Genomic_DNA"/>
</dbReference>
<proteinExistence type="predicted"/>
<evidence type="ECO:0000313" key="1">
    <source>
        <dbReference type="EMBL" id="KAJ3615763.1"/>
    </source>
</evidence>
<comment type="caution">
    <text evidence="1">The sequence shown here is derived from an EMBL/GenBank/DDBJ whole genome shotgun (WGS) entry which is preliminary data.</text>
</comment>
<protein>
    <submittedName>
        <fullName evidence="1">Uncharacterized protein</fullName>
    </submittedName>
</protein>
<dbReference type="AlphaFoldDB" id="A0AA38LZP7"/>
<reference evidence="1" key="1">
    <citation type="journal article" date="2023" name="G3 (Bethesda)">
        <title>Whole genome assemblies of Zophobas morio and Tenebrio molitor.</title>
        <authorList>
            <person name="Kaur S."/>
            <person name="Stinson S.A."/>
            <person name="diCenzo G.C."/>
        </authorList>
    </citation>
    <scope>NUCLEOTIDE SEQUENCE</scope>
    <source>
        <strain evidence="1">QUZm001</strain>
    </source>
</reference>
<keyword evidence="2" id="KW-1185">Reference proteome</keyword>
<gene>
    <name evidence="1" type="ORF">Zmor_012317</name>
</gene>
<name>A0AA38LZP7_9CUCU</name>
<organism evidence="1 2">
    <name type="scientific">Zophobas morio</name>
    <dbReference type="NCBI Taxonomy" id="2755281"/>
    <lineage>
        <taxon>Eukaryota</taxon>
        <taxon>Metazoa</taxon>
        <taxon>Ecdysozoa</taxon>
        <taxon>Arthropoda</taxon>
        <taxon>Hexapoda</taxon>
        <taxon>Insecta</taxon>
        <taxon>Pterygota</taxon>
        <taxon>Neoptera</taxon>
        <taxon>Endopterygota</taxon>
        <taxon>Coleoptera</taxon>
        <taxon>Polyphaga</taxon>
        <taxon>Cucujiformia</taxon>
        <taxon>Tenebrionidae</taxon>
        <taxon>Zophobas</taxon>
    </lineage>
</organism>